<feature type="chain" id="PRO_5045495381" evidence="1">
    <location>
        <begin position="24"/>
        <end position="129"/>
    </location>
</feature>
<dbReference type="Proteomes" id="UP001595692">
    <property type="component" value="Unassembled WGS sequence"/>
</dbReference>
<gene>
    <name evidence="2" type="ORF">ACFOSS_00810</name>
</gene>
<organism evidence="2 3">
    <name type="scientific">Pseudaeromonas sharmana</name>
    <dbReference type="NCBI Taxonomy" id="328412"/>
    <lineage>
        <taxon>Bacteria</taxon>
        <taxon>Pseudomonadati</taxon>
        <taxon>Pseudomonadota</taxon>
        <taxon>Gammaproteobacteria</taxon>
        <taxon>Aeromonadales</taxon>
        <taxon>Aeromonadaceae</taxon>
        <taxon>Pseudaeromonas</taxon>
    </lineage>
</organism>
<sequence>MKSTMQYLMLGLALAGVPLLAEADSSSGANLRRVDERSPDHQHLLHAQQQLTLVTIEHQGQQPILKLQRDDGIMLKVRGLQQTAPTFGLSDGSRIDVMQEAHGWSLLSGEQLLAFIPNQYGQDLLHRSG</sequence>
<feature type="signal peptide" evidence="1">
    <location>
        <begin position="1"/>
        <end position="23"/>
    </location>
</feature>
<comment type="caution">
    <text evidence="2">The sequence shown here is derived from an EMBL/GenBank/DDBJ whole genome shotgun (WGS) entry which is preliminary data.</text>
</comment>
<evidence type="ECO:0000313" key="3">
    <source>
        <dbReference type="Proteomes" id="UP001595692"/>
    </source>
</evidence>
<dbReference type="EMBL" id="JBHSAF010000001">
    <property type="protein sequence ID" value="MFC3912007.1"/>
    <property type="molecule type" value="Genomic_DNA"/>
</dbReference>
<accession>A0ABV8CIE7</accession>
<proteinExistence type="predicted"/>
<evidence type="ECO:0000313" key="2">
    <source>
        <dbReference type="EMBL" id="MFC3912007.1"/>
    </source>
</evidence>
<name>A0ABV8CIE7_9GAMM</name>
<keyword evidence="3" id="KW-1185">Reference proteome</keyword>
<dbReference type="RefSeq" id="WP_377149926.1">
    <property type="nucleotide sequence ID" value="NZ_JBHSAF010000001.1"/>
</dbReference>
<evidence type="ECO:0000256" key="1">
    <source>
        <dbReference type="SAM" id="SignalP"/>
    </source>
</evidence>
<reference evidence="3" key="1">
    <citation type="journal article" date="2019" name="Int. J. Syst. Evol. Microbiol.">
        <title>The Global Catalogue of Microorganisms (GCM) 10K type strain sequencing project: providing services to taxonomists for standard genome sequencing and annotation.</title>
        <authorList>
            <consortium name="The Broad Institute Genomics Platform"/>
            <consortium name="The Broad Institute Genome Sequencing Center for Infectious Disease"/>
            <person name="Wu L."/>
            <person name="Ma J."/>
        </authorList>
    </citation>
    <scope>NUCLEOTIDE SEQUENCE [LARGE SCALE GENOMIC DNA]</scope>
    <source>
        <strain evidence="3">CCUG 54939</strain>
    </source>
</reference>
<keyword evidence="1" id="KW-0732">Signal</keyword>
<protein>
    <submittedName>
        <fullName evidence="2">Uncharacterized protein</fullName>
    </submittedName>
</protein>